<name>A0AA94XXA0_9MICC</name>
<dbReference type="Proteomes" id="UP001060018">
    <property type="component" value="Chromosome"/>
</dbReference>
<dbReference type="Pfam" id="PF00497">
    <property type="entry name" value="SBP_bac_3"/>
    <property type="match status" value="1"/>
</dbReference>
<evidence type="ECO:0000256" key="3">
    <source>
        <dbReference type="ARBA" id="ARBA00022729"/>
    </source>
</evidence>
<dbReference type="AlphaFoldDB" id="A0AA94XXA0"/>
<accession>A0AA94XXA0</accession>
<protein>
    <submittedName>
        <fullName evidence="7">Transporter substrate-binding domain-containing protein</fullName>
    </submittedName>
</protein>
<dbReference type="PROSITE" id="PS51257">
    <property type="entry name" value="PROKAR_LIPOPROTEIN"/>
    <property type="match status" value="1"/>
</dbReference>
<feature type="domain" description="Solute-binding protein family 3/N-terminal" evidence="6">
    <location>
        <begin position="58"/>
        <end position="280"/>
    </location>
</feature>
<feature type="chain" id="PRO_5041679119" evidence="5">
    <location>
        <begin position="34"/>
        <end position="280"/>
    </location>
</feature>
<proteinExistence type="inferred from homology"/>
<feature type="signal peptide" evidence="5">
    <location>
        <begin position="1"/>
        <end position="33"/>
    </location>
</feature>
<comment type="similarity">
    <text evidence="2 4">Belongs to the bacterial solute-binding protein 3 family.</text>
</comment>
<dbReference type="PANTHER" id="PTHR35936">
    <property type="entry name" value="MEMBRANE-BOUND LYTIC MUREIN TRANSGLYCOSYLASE F"/>
    <property type="match status" value="1"/>
</dbReference>
<dbReference type="PANTHER" id="PTHR35936:SF19">
    <property type="entry name" value="AMINO-ACID-BINDING PROTEIN YXEM-RELATED"/>
    <property type="match status" value="1"/>
</dbReference>
<dbReference type="EMBL" id="CP102487">
    <property type="protein sequence ID" value="UUX58702.1"/>
    <property type="molecule type" value="Genomic_DNA"/>
</dbReference>
<dbReference type="InterPro" id="IPR001638">
    <property type="entry name" value="Solute-binding_3/MltF_N"/>
</dbReference>
<dbReference type="SUPFAM" id="SSF53850">
    <property type="entry name" value="Periplasmic binding protein-like II"/>
    <property type="match status" value="1"/>
</dbReference>
<dbReference type="SMART" id="SM00062">
    <property type="entry name" value="PBPb"/>
    <property type="match status" value="1"/>
</dbReference>
<evidence type="ECO:0000256" key="5">
    <source>
        <dbReference type="SAM" id="SignalP"/>
    </source>
</evidence>
<evidence type="ECO:0000256" key="2">
    <source>
        <dbReference type="ARBA" id="ARBA00010333"/>
    </source>
</evidence>
<dbReference type="GO" id="GO:0030313">
    <property type="term" value="C:cell envelope"/>
    <property type="evidence" value="ECO:0007669"/>
    <property type="project" value="UniProtKB-SubCell"/>
</dbReference>
<evidence type="ECO:0000256" key="1">
    <source>
        <dbReference type="ARBA" id="ARBA00004196"/>
    </source>
</evidence>
<gene>
    <name evidence="7" type="ORF">NUH22_15605</name>
</gene>
<organism evidence="7 8">
    <name type="scientific">Glutamicibacter halophytocola</name>
    <dbReference type="NCBI Taxonomy" id="1933880"/>
    <lineage>
        <taxon>Bacteria</taxon>
        <taxon>Bacillati</taxon>
        <taxon>Actinomycetota</taxon>
        <taxon>Actinomycetes</taxon>
        <taxon>Micrococcales</taxon>
        <taxon>Micrococcaceae</taxon>
        <taxon>Glutamicibacter</taxon>
    </lineage>
</organism>
<evidence type="ECO:0000256" key="4">
    <source>
        <dbReference type="RuleBase" id="RU003744"/>
    </source>
</evidence>
<evidence type="ECO:0000313" key="7">
    <source>
        <dbReference type="EMBL" id="UUX58702.1"/>
    </source>
</evidence>
<evidence type="ECO:0000259" key="6">
    <source>
        <dbReference type="SMART" id="SM00062"/>
    </source>
</evidence>
<evidence type="ECO:0000313" key="8">
    <source>
        <dbReference type="Proteomes" id="UP001060018"/>
    </source>
</evidence>
<dbReference type="PROSITE" id="PS01039">
    <property type="entry name" value="SBP_BACTERIAL_3"/>
    <property type="match status" value="1"/>
</dbReference>
<dbReference type="Gene3D" id="3.40.190.10">
    <property type="entry name" value="Periplasmic binding protein-like II"/>
    <property type="match status" value="2"/>
</dbReference>
<keyword evidence="3 5" id="KW-0732">Signal</keyword>
<dbReference type="InterPro" id="IPR018313">
    <property type="entry name" value="SBP_3_CS"/>
</dbReference>
<reference evidence="7" key="1">
    <citation type="journal article" date="2022" name="Pest Manag. Sci.">
        <title>Glutamicibacter halophytocola-mediated host fitness of potato tuber moth on Solanaceae crops.</title>
        <authorList>
            <person name="Wang W."/>
            <person name="Xiao G."/>
            <person name="Du G."/>
            <person name="Chang L."/>
            <person name="Yang Y."/>
            <person name="Ye J."/>
            <person name="Chen B."/>
        </authorList>
    </citation>
    <scope>NUCLEOTIDE SEQUENCE</scope>
    <source>
        <strain evidence="7">S2</strain>
    </source>
</reference>
<dbReference type="RefSeq" id="WP_257745565.1">
    <property type="nucleotide sequence ID" value="NZ_CP102487.1"/>
</dbReference>
<comment type="subcellular location">
    <subcellularLocation>
        <location evidence="1">Cell envelope</location>
    </subcellularLocation>
</comment>
<sequence length="280" mass="30948">MTDRSKKISSFIRSASMLSLGAVLFVSGCSAPAQEEDKGGQTTQNSGTRLATVSESGKLKVCTTGDYRPFTYLDPGSGEWSGIDIDMAKNLAKSLEVEPEFIQTSWKDLMPDFTSKCDIAVGGVSISLERSQQAYYSEATLDEGKTPITLCENVDKYDTIKEINQPGVRSITPIGGTNEKFADANYPKGEIIRFEDNNKIFDEIIAGRADVMTTDASETRWVAHEHPELCAVHPDKPFNFSQKAYLLPLGDDEFQEYVDQWLNMAKHDGTLDAAEKPWFG</sequence>